<dbReference type="PANTHER" id="PTHR28256">
    <property type="entry name" value="RIBONUCLEASES P/MRP PROTEIN SUBUNIT POP7"/>
    <property type="match status" value="1"/>
</dbReference>
<proteinExistence type="predicted"/>
<dbReference type="OrthoDB" id="5416589at2759"/>
<keyword evidence="6" id="KW-1185">Reference proteome</keyword>
<dbReference type="InterPro" id="IPR036882">
    <property type="entry name" value="Alba-like_dom_sf"/>
</dbReference>
<dbReference type="SUPFAM" id="SSF82704">
    <property type="entry name" value="AlbA-like"/>
    <property type="match status" value="1"/>
</dbReference>
<reference evidence="5" key="1">
    <citation type="submission" date="2014-03" db="EMBL/GenBank/DDBJ databases">
        <authorList>
            <person name="Casaregola S."/>
        </authorList>
    </citation>
    <scope>NUCLEOTIDE SEQUENCE [LARGE SCALE GENOMIC DNA]</scope>
    <source>
        <strain evidence="5">CLIB 918</strain>
    </source>
</reference>
<feature type="region of interest" description="Disordered" evidence="4">
    <location>
        <begin position="1"/>
        <end position="43"/>
    </location>
</feature>
<dbReference type="GO" id="GO:0003723">
    <property type="term" value="F:RNA binding"/>
    <property type="evidence" value="ECO:0007669"/>
    <property type="project" value="TreeGrafter"/>
</dbReference>
<dbReference type="InterPro" id="IPR014612">
    <property type="entry name" value="Pop7/Rpp20"/>
</dbReference>
<evidence type="ECO:0000256" key="4">
    <source>
        <dbReference type="SAM" id="MobiDB-lite"/>
    </source>
</evidence>
<keyword evidence="2" id="KW-0819">tRNA processing</keyword>
<feature type="compositionally biased region" description="Basic residues" evidence="4">
    <location>
        <begin position="29"/>
        <end position="42"/>
    </location>
</feature>
<dbReference type="GO" id="GO:0006364">
    <property type="term" value="P:rRNA processing"/>
    <property type="evidence" value="ECO:0007669"/>
    <property type="project" value="TreeGrafter"/>
</dbReference>
<name>A0A0J9X3F0_GEOCN</name>
<evidence type="ECO:0000256" key="2">
    <source>
        <dbReference type="ARBA" id="ARBA00022694"/>
    </source>
</evidence>
<dbReference type="AlphaFoldDB" id="A0A0J9X3F0"/>
<sequence length="144" mass="15658">MNANTSASIPSTQNSDTNSSSRRIENVTHIKHPPPKTTTKKTSKTELLLTPGTPIVSAIKHTNKLLANLPKVSPKARYVSLRALGKAIDRALIVAVQLQSQGKTVTFHTGTVTVVDEFESTVDPNEDAILKSRKVSSIEIRVYL</sequence>
<dbReference type="EMBL" id="CCBN010000001">
    <property type="protein sequence ID" value="CDO51615.1"/>
    <property type="molecule type" value="Genomic_DNA"/>
</dbReference>
<accession>A0A0J9X3F0</accession>
<comment type="caution">
    <text evidence="5">The sequence shown here is derived from an EMBL/GenBank/DDBJ whole genome shotgun (WGS) entry which is preliminary data.</text>
</comment>
<evidence type="ECO:0000256" key="3">
    <source>
        <dbReference type="ARBA" id="ARBA00023242"/>
    </source>
</evidence>
<keyword evidence="3" id="KW-0539">Nucleus</keyword>
<dbReference type="STRING" id="1173061.A0A0J9X3F0"/>
<dbReference type="Proteomes" id="UP000242525">
    <property type="component" value="Unassembled WGS sequence"/>
</dbReference>
<dbReference type="GO" id="GO:0000172">
    <property type="term" value="C:ribonuclease MRP complex"/>
    <property type="evidence" value="ECO:0007669"/>
    <property type="project" value="InterPro"/>
</dbReference>
<dbReference type="GO" id="GO:0000171">
    <property type="term" value="F:ribonuclease MRP activity"/>
    <property type="evidence" value="ECO:0007669"/>
    <property type="project" value="TreeGrafter"/>
</dbReference>
<dbReference type="GO" id="GO:0034965">
    <property type="term" value="P:intronic box C/D snoRNA processing"/>
    <property type="evidence" value="ECO:0007669"/>
    <property type="project" value="TreeGrafter"/>
</dbReference>
<dbReference type="GO" id="GO:0005655">
    <property type="term" value="C:nucleolar ribonuclease P complex"/>
    <property type="evidence" value="ECO:0007669"/>
    <property type="project" value="InterPro"/>
</dbReference>
<dbReference type="GO" id="GO:0000294">
    <property type="term" value="P:nuclear-transcribed mRNA catabolic process, RNase MRP-dependent"/>
    <property type="evidence" value="ECO:0007669"/>
    <property type="project" value="TreeGrafter"/>
</dbReference>
<evidence type="ECO:0000313" key="6">
    <source>
        <dbReference type="Proteomes" id="UP000242525"/>
    </source>
</evidence>
<evidence type="ECO:0000313" key="5">
    <source>
        <dbReference type="EMBL" id="CDO51615.1"/>
    </source>
</evidence>
<comment type="subcellular location">
    <subcellularLocation>
        <location evidence="1">Nucleus</location>
    </subcellularLocation>
</comment>
<dbReference type="InterPro" id="IPR020241">
    <property type="entry name" value="RNase_P/MRP_Pop7_fungi"/>
</dbReference>
<dbReference type="Pfam" id="PF12328">
    <property type="entry name" value="Rpp20"/>
    <property type="match status" value="1"/>
</dbReference>
<dbReference type="GO" id="GO:0001682">
    <property type="term" value="P:tRNA 5'-leader removal"/>
    <property type="evidence" value="ECO:0007669"/>
    <property type="project" value="InterPro"/>
</dbReference>
<dbReference type="Gene3D" id="3.30.110.20">
    <property type="entry name" value="Alba-like domain"/>
    <property type="match status" value="1"/>
</dbReference>
<evidence type="ECO:0000256" key="1">
    <source>
        <dbReference type="ARBA" id="ARBA00004123"/>
    </source>
</evidence>
<feature type="compositionally biased region" description="Polar residues" evidence="4">
    <location>
        <begin position="1"/>
        <end position="21"/>
    </location>
</feature>
<dbReference type="PANTHER" id="PTHR28256:SF1">
    <property type="entry name" value="RIBONUCLEASES P_MRP PROTEIN SUBUNIT POP7"/>
    <property type="match status" value="1"/>
</dbReference>
<organism evidence="5 6">
    <name type="scientific">Geotrichum candidum</name>
    <name type="common">Oospora lactis</name>
    <name type="synonym">Dipodascus geotrichum</name>
    <dbReference type="NCBI Taxonomy" id="1173061"/>
    <lineage>
        <taxon>Eukaryota</taxon>
        <taxon>Fungi</taxon>
        <taxon>Dikarya</taxon>
        <taxon>Ascomycota</taxon>
        <taxon>Saccharomycotina</taxon>
        <taxon>Dipodascomycetes</taxon>
        <taxon>Dipodascales</taxon>
        <taxon>Dipodascaceae</taxon>
        <taxon>Geotrichum</taxon>
    </lineage>
</organism>
<gene>
    <name evidence="5" type="ORF">BN980_GECA01s09316g</name>
</gene>
<dbReference type="GO" id="GO:0004526">
    <property type="term" value="F:ribonuclease P activity"/>
    <property type="evidence" value="ECO:0007669"/>
    <property type="project" value="TreeGrafter"/>
</dbReference>
<protein>
    <submittedName>
        <fullName evidence="5">Similar to Saccharomyces cerevisiae YBR167C POP7 Subunit of both RNase MRP and nuclear RNase P</fullName>
    </submittedName>
</protein>